<evidence type="ECO:0000313" key="1">
    <source>
        <dbReference type="EMBL" id="CAF1351804.1"/>
    </source>
</evidence>
<reference evidence="1" key="1">
    <citation type="submission" date="2021-02" db="EMBL/GenBank/DDBJ databases">
        <authorList>
            <person name="Nowell W R."/>
        </authorList>
    </citation>
    <scope>NUCLEOTIDE SEQUENCE</scope>
</reference>
<proteinExistence type="predicted"/>
<accession>A0A815HFZ7</accession>
<comment type="caution">
    <text evidence="1">The sequence shown here is derived from an EMBL/GenBank/DDBJ whole genome shotgun (WGS) entry which is preliminary data.</text>
</comment>
<protein>
    <submittedName>
        <fullName evidence="1">Uncharacterized protein</fullName>
    </submittedName>
</protein>
<organism evidence="1 2">
    <name type="scientific">Adineta steineri</name>
    <dbReference type="NCBI Taxonomy" id="433720"/>
    <lineage>
        <taxon>Eukaryota</taxon>
        <taxon>Metazoa</taxon>
        <taxon>Spiralia</taxon>
        <taxon>Gnathifera</taxon>
        <taxon>Rotifera</taxon>
        <taxon>Eurotatoria</taxon>
        <taxon>Bdelloidea</taxon>
        <taxon>Adinetida</taxon>
        <taxon>Adinetidae</taxon>
        <taxon>Adineta</taxon>
    </lineage>
</organism>
<sequence length="146" mass="16349">MTTINNNNTSLEPNDLWYTLKESQDVGSATTIDRFDLESFIDDMLNMDNNGQFYQKLLHAEPANIDPCHRSLILKFVDLLDSAGYSVEKMSGTKRSVHIGQFSTDHVIAAAHVTCSLSLEASHMAVWCRSFSADANRYDKGKKSID</sequence>
<evidence type="ECO:0000313" key="2">
    <source>
        <dbReference type="Proteomes" id="UP000663860"/>
    </source>
</evidence>
<gene>
    <name evidence="1" type="ORF">IZO911_LOCUS36814</name>
</gene>
<dbReference type="EMBL" id="CAJNOE010000880">
    <property type="protein sequence ID" value="CAF1351804.1"/>
    <property type="molecule type" value="Genomic_DNA"/>
</dbReference>
<dbReference type="AlphaFoldDB" id="A0A815HFZ7"/>
<name>A0A815HFZ7_9BILA</name>
<dbReference type="Proteomes" id="UP000663860">
    <property type="component" value="Unassembled WGS sequence"/>
</dbReference>